<keyword evidence="1" id="KW-0808">Transferase</keyword>
<reference evidence="7 8" key="1">
    <citation type="submission" date="2018-09" db="EMBL/GenBank/DDBJ databases">
        <authorList>
            <person name="Zhu H."/>
        </authorList>
    </citation>
    <scope>NUCLEOTIDE SEQUENCE [LARGE SCALE GENOMIC DNA]</scope>
    <source>
        <strain evidence="7 8">K2W22B-5</strain>
    </source>
</reference>
<dbReference type="PANTHER" id="PTHR24421">
    <property type="entry name" value="NITRATE/NITRITE SENSOR PROTEIN NARX-RELATED"/>
    <property type="match status" value="1"/>
</dbReference>
<evidence type="ECO:0000259" key="6">
    <source>
        <dbReference type="SMART" id="SM00387"/>
    </source>
</evidence>
<dbReference type="Gene3D" id="3.30.565.10">
    <property type="entry name" value="Histidine kinase-like ATPase, C-terminal domain"/>
    <property type="match status" value="1"/>
</dbReference>
<dbReference type="RefSeq" id="WP_119833581.1">
    <property type="nucleotide sequence ID" value="NZ_QYUL01000004.1"/>
</dbReference>
<dbReference type="AlphaFoldDB" id="A0A418VQA8"/>
<keyword evidence="5" id="KW-1133">Transmembrane helix</keyword>
<keyword evidence="5" id="KW-0472">Membrane</keyword>
<dbReference type="PANTHER" id="PTHR24421:SF58">
    <property type="entry name" value="SIGNAL TRANSDUCTION HISTIDINE-PROTEIN KINASE_PHOSPHATASE UHPB"/>
    <property type="match status" value="1"/>
</dbReference>
<protein>
    <recommendedName>
        <fullName evidence="6">Histidine kinase/HSP90-like ATPase domain-containing protein</fullName>
    </recommendedName>
</protein>
<proteinExistence type="predicted"/>
<comment type="caution">
    <text evidence="7">The sequence shown here is derived from an EMBL/GenBank/DDBJ whole genome shotgun (WGS) entry which is preliminary data.</text>
</comment>
<accession>A0A418VQA8</accession>
<keyword evidence="5" id="KW-0812">Transmembrane</keyword>
<evidence type="ECO:0000256" key="4">
    <source>
        <dbReference type="SAM" id="Coils"/>
    </source>
</evidence>
<evidence type="ECO:0000256" key="5">
    <source>
        <dbReference type="SAM" id="Phobius"/>
    </source>
</evidence>
<evidence type="ECO:0000256" key="1">
    <source>
        <dbReference type="ARBA" id="ARBA00022679"/>
    </source>
</evidence>
<dbReference type="Proteomes" id="UP000283458">
    <property type="component" value="Unassembled WGS sequence"/>
</dbReference>
<feature type="domain" description="Histidine kinase/HSP90-like ATPase" evidence="6">
    <location>
        <begin position="541"/>
        <end position="634"/>
    </location>
</feature>
<dbReference type="GO" id="GO:0000160">
    <property type="term" value="P:phosphorelay signal transduction system"/>
    <property type="evidence" value="ECO:0007669"/>
    <property type="project" value="UniProtKB-KW"/>
</dbReference>
<dbReference type="EMBL" id="QYUL01000004">
    <property type="protein sequence ID" value="RJF78446.1"/>
    <property type="molecule type" value="Genomic_DNA"/>
</dbReference>
<keyword evidence="3" id="KW-0902">Two-component regulatory system</keyword>
<feature type="transmembrane region" description="Helical" evidence="5">
    <location>
        <begin position="266"/>
        <end position="285"/>
    </location>
</feature>
<organism evidence="7 8">
    <name type="scientific">Azospirillum cavernae</name>
    <dbReference type="NCBI Taxonomy" id="2320860"/>
    <lineage>
        <taxon>Bacteria</taxon>
        <taxon>Pseudomonadati</taxon>
        <taxon>Pseudomonadota</taxon>
        <taxon>Alphaproteobacteria</taxon>
        <taxon>Rhodospirillales</taxon>
        <taxon>Azospirillaceae</taxon>
        <taxon>Azospirillum</taxon>
    </lineage>
</organism>
<evidence type="ECO:0000256" key="2">
    <source>
        <dbReference type="ARBA" id="ARBA00022777"/>
    </source>
</evidence>
<dbReference type="OrthoDB" id="9797605at2"/>
<dbReference type="InterPro" id="IPR003594">
    <property type="entry name" value="HATPase_dom"/>
</dbReference>
<feature type="transmembrane region" description="Helical" evidence="5">
    <location>
        <begin position="317"/>
        <end position="337"/>
    </location>
</feature>
<keyword evidence="4" id="KW-0175">Coiled coil</keyword>
<evidence type="ECO:0000313" key="7">
    <source>
        <dbReference type="EMBL" id="RJF78446.1"/>
    </source>
</evidence>
<name>A0A418VQA8_9PROT</name>
<gene>
    <name evidence="7" type="ORF">D3877_25510</name>
</gene>
<dbReference type="SUPFAM" id="SSF55874">
    <property type="entry name" value="ATPase domain of HSP90 chaperone/DNA topoisomerase II/histidine kinase"/>
    <property type="match status" value="1"/>
</dbReference>
<dbReference type="InterPro" id="IPR050482">
    <property type="entry name" value="Sensor_HK_TwoCompSys"/>
</dbReference>
<dbReference type="CDD" id="cd16917">
    <property type="entry name" value="HATPase_UhpB-NarQ-NarX-like"/>
    <property type="match status" value="1"/>
</dbReference>
<feature type="transmembrane region" description="Helical" evidence="5">
    <location>
        <begin position="349"/>
        <end position="368"/>
    </location>
</feature>
<keyword evidence="2" id="KW-0418">Kinase</keyword>
<feature type="transmembrane region" description="Helical" evidence="5">
    <location>
        <begin position="291"/>
        <end position="310"/>
    </location>
</feature>
<feature type="transmembrane region" description="Helical" evidence="5">
    <location>
        <begin position="23"/>
        <end position="42"/>
    </location>
</feature>
<feature type="coiled-coil region" evidence="4">
    <location>
        <begin position="405"/>
        <end position="432"/>
    </location>
</feature>
<sequence length="640" mass="69728">MIDLPHSADAGLDAGPGKPTRSWYGLLILSLLLPSAFAWFVFQNLDLPTDVSALYVEDVRLDADGVSGHGAEQATAADMAALPYRCPLFQVGSPCQAAFRLSYSRQGDDGRLISFYVPSYQGRVTVFLNGVFLATSDWEQSETDSWSTSPVLIPLPAPLLRLGPNDFRIVLTSGGAKFGFLGRVAIGPDTVLRADYNRRTFLFSTLIRLVDGWQIALGVGMLIMWIARPREKIFLLVSAMLLSQALTSLPAIVGDALDERILQLANHARFVSVCFILPLACLFVGRRPPAPISVFLLLPALVFASLTMLPPEIHQWLLFRVFTPVGILNLLCAALVMSRAAIKERNSEALPLFSAFLFIVILTTCDLVNVETTSSDLRVILRRFAAPFLLTTFSAVFMWRFAVTMNILDQFNNRLKQEVAAAEETLLRSFERERIHARTATLEAERVRLMSDLHDGIAGQLVSILSLCELRKVSQSEVAETVRAALADLRLIVASLDDYGEDLGVMLALFRERIEPQVAAHGVGLAWRVGPLPDLKGLHPGAALAIFRILQEATNNALRHSGSKEVRFEADLSPVADCGVRLRLGDRGQGGAADRPGSYGMGNMRRRAEGLGAILTVASNASGTTVTLDLPARLPAATPG</sequence>
<dbReference type="GO" id="GO:0016301">
    <property type="term" value="F:kinase activity"/>
    <property type="evidence" value="ECO:0007669"/>
    <property type="project" value="UniProtKB-KW"/>
</dbReference>
<dbReference type="InterPro" id="IPR036890">
    <property type="entry name" value="HATPase_C_sf"/>
</dbReference>
<keyword evidence="8" id="KW-1185">Reference proteome</keyword>
<dbReference type="SMART" id="SM00387">
    <property type="entry name" value="HATPase_c"/>
    <property type="match status" value="1"/>
</dbReference>
<feature type="transmembrane region" description="Helical" evidence="5">
    <location>
        <begin position="380"/>
        <end position="402"/>
    </location>
</feature>
<evidence type="ECO:0000313" key="8">
    <source>
        <dbReference type="Proteomes" id="UP000283458"/>
    </source>
</evidence>
<feature type="transmembrane region" description="Helical" evidence="5">
    <location>
        <begin position="233"/>
        <end position="254"/>
    </location>
</feature>
<evidence type="ECO:0000256" key="3">
    <source>
        <dbReference type="ARBA" id="ARBA00023012"/>
    </source>
</evidence>